<organism evidence="2 3">
    <name type="scientific">Thiorhodococcus minor</name>
    <dbReference type="NCBI Taxonomy" id="57489"/>
    <lineage>
        <taxon>Bacteria</taxon>
        <taxon>Pseudomonadati</taxon>
        <taxon>Pseudomonadota</taxon>
        <taxon>Gammaproteobacteria</taxon>
        <taxon>Chromatiales</taxon>
        <taxon>Chromatiaceae</taxon>
        <taxon>Thiorhodococcus</taxon>
    </lineage>
</organism>
<dbReference type="InterPro" id="IPR043129">
    <property type="entry name" value="ATPase_NBD"/>
</dbReference>
<keyword evidence="3" id="KW-1185">Reference proteome</keyword>
<dbReference type="Gene3D" id="3.30.420.40">
    <property type="match status" value="2"/>
</dbReference>
<dbReference type="AlphaFoldDB" id="A0A6M0K162"/>
<dbReference type="EMBL" id="JAAIJQ010000026">
    <property type="protein sequence ID" value="NEV62347.1"/>
    <property type="molecule type" value="Genomic_DNA"/>
</dbReference>
<evidence type="ECO:0000256" key="1">
    <source>
        <dbReference type="SAM" id="MobiDB-lite"/>
    </source>
</evidence>
<sequence length="597" mass="65782">MELVEAKILIKNLLKRVRAQEDGSKQLTGVLTDDELEALQFALTLLDGPAPSSSVMPTSTGVTPAVTEPSPPKPMAPITEFVPPEPKSDDVPPPPRESAKPAKSVEPKRTIELDLSALTAPKPPANVRLCLDFGTAMSKVTLVEDGEDPDLDEEVIEVLSLGKPGDQEEVSETMLISSVYIDNDGVLWFGKAAVDRSMIEGQDGSRQRLDNIKRRLSEDGWDEDVGERYNPTGIRVTHGDMVLAYLMYLTWTVNGCLEELGYPWNLPRRFAMPCLSGEKGRETVHRLSRAVGEAQVLADTFYRTLKDGIPLEEFVAAVRLLREKPREYPFVAEDITEPLGVAGSLMSWQAPVDMLIMVVDVGAGTSDLSLFRIHFNPNTGKNVALEVEDASRGIQVAGNHLDRMLIELLVKKSGVTSEEPMWLNVRSALELQIRDLKESLFNDGSVFVPLLNGTEVIIELDEFMQLDPVRRFGRDLRATMVEILESIDESWVKWVTAHPNRRLVVALTGGGSELPMVKELAEGFIQVDGLSIPLVRALAFPNWLRDLDEGLEADYPRIAVSLGGARRRLIQRGPTARITAGDVTQAPTLGGYYSKGN</sequence>
<reference evidence="2 3" key="1">
    <citation type="submission" date="2020-02" db="EMBL/GenBank/DDBJ databases">
        <title>Genome sequences of Thiorhodococcus mannitoliphagus and Thiorhodococcus minor, purple sulfur photosynthetic bacteria in the gammaproteobacterial family, Chromatiaceae.</title>
        <authorList>
            <person name="Aviles F.A."/>
            <person name="Meyer T.E."/>
            <person name="Kyndt J.A."/>
        </authorList>
    </citation>
    <scope>NUCLEOTIDE SEQUENCE [LARGE SCALE GENOMIC DNA]</scope>
    <source>
        <strain evidence="2 3">DSM 11518</strain>
    </source>
</reference>
<feature type="compositionally biased region" description="Basic and acidic residues" evidence="1">
    <location>
        <begin position="97"/>
        <end position="108"/>
    </location>
</feature>
<evidence type="ECO:0008006" key="4">
    <source>
        <dbReference type="Google" id="ProtNLM"/>
    </source>
</evidence>
<gene>
    <name evidence="2" type="ORF">G3446_10665</name>
</gene>
<dbReference type="RefSeq" id="WP_164452819.1">
    <property type="nucleotide sequence ID" value="NZ_JAAIJQ010000026.1"/>
</dbReference>
<dbReference type="SUPFAM" id="SSF53067">
    <property type="entry name" value="Actin-like ATPase domain"/>
    <property type="match status" value="1"/>
</dbReference>
<evidence type="ECO:0000313" key="3">
    <source>
        <dbReference type="Proteomes" id="UP000483379"/>
    </source>
</evidence>
<dbReference type="Gene3D" id="3.90.640.10">
    <property type="entry name" value="Actin, Chain A, domain 4"/>
    <property type="match status" value="1"/>
</dbReference>
<proteinExistence type="predicted"/>
<feature type="region of interest" description="Disordered" evidence="1">
    <location>
        <begin position="48"/>
        <end position="108"/>
    </location>
</feature>
<comment type="caution">
    <text evidence="2">The sequence shown here is derived from an EMBL/GenBank/DDBJ whole genome shotgun (WGS) entry which is preliminary data.</text>
</comment>
<evidence type="ECO:0000313" key="2">
    <source>
        <dbReference type="EMBL" id="NEV62347.1"/>
    </source>
</evidence>
<protein>
    <recommendedName>
        <fullName evidence="4">Hsp70 family protein</fullName>
    </recommendedName>
</protein>
<dbReference type="Proteomes" id="UP000483379">
    <property type="component" value="Unassembled WGS sequence"/>
</dbReference>
<name>A0A6M0K162_9GAMM</name>
<feature type="compositionally biased region" description="Polar residues" evidence="1">
    <location>
        <begin position="51"/>
        <end position="62"/>
    </location>
</feature>
<accession>A0A6M0K162</accession>